<dbReference type="GO" id="GO:0008270">
    <property type="term" value="F:zinc ion binding"/>
    <property type="evidence" value="ECO:0007669"/>
    <property type="project" value="UniProtKB-KW"/>
</dbReference>
<dbReference type="PROSITE" id="PS50157">
    <property type="entry name" value="ZINC_FINGER_C2H2_2"/>
    <property type="match status" value="1"/>
</dbReference>
<feature type="compositionally biased region" description="Basic and acidic residues" evidence="2">
    <location>
        <begin position="319"/>
        <end position="328"/>
    </location>
</feature>
<keyword evidence="5" id="KW-1185">Reference proteome</keyword>
<feature type="region of interest" description="Disordered" evidence="2">
    <location>
        <begin position="264"/>
        <end position="328"/>
    </location>
</feature>
<proteinExistence type="predicted"/>
<dbReference type="Gene3D" id="3.30.160.60">
    <property type="entry name" value="Classic Zinc Finger"/>
    <property type="match status" value="1"/>
</dbReference>
<name>A0A6A6EQF9_9PEZI</name>
<accession>A0A6A6EQF9</accession>
<keyword evidence="1" id="KW-0863">Zinc-finger</keyword>
<dbReference type="OrthoDB" id="409136at2759"/>
<keyword evidence="1" id="KW-0479">Metal-binding</keyword>
<evidence type="ECO:0000256" key="2">
    <source>
        <dbReference type="SAM" id="MobiDB-lite"/>
    </source>
</evidence>
<evidence type="ECO:0000256" key="1">
    <source>
        <dbReference type="PROSITE-ProRule" id="PRU00042"/>
    </source>
</evidence>
<dbReference type="PROSITE" id="PS00028">
    <property type="entry name" value="ZINC_FINGER_C2H2_1"/>
    <property type="match status" value="1"/>
</dbReference>
<protein>
    <recommendedName>
        <fullName evidence="3">C2H2-type domain-containing protein</fullName>
    </recommendedName>
</protein>
<dbReference type="EMBL" id="ML994614">
    <property type="protein sequence ID" value="KAF2193019.1"/>
    <property type="molecule type" value="Genomic_DNA"/>
</dbReference>
<dbReference type="Proteomes" id="UP000800200">
    <property type="component" value="Unassembled WGS sequence"/>
</dbReference>
<dbReference type="SMART" id="SM00355">
    <property type="entry name" value="ZnF_C2H2"/>
    <property type="match status" value="2"/>
</dbReference>
<dbReference type="SUPFAM" id="SSF57667">
    <property type="entry name" value="beta-beta-alpha zinc fingers"/>
    <property type="match status" value="1"/>
</dbReference>
<reference evidence="4" key="1">
    <citation type="journal article" date="2020" name="Stud. Mycol.">
        <title>101 Dothideomycetes genomes: a test case for predicting lifestyles and emergence of pathogens.</title>
        <authorList>
            <person name="Haridas S."/>
            <person name="Albert R."/>
            <person name="Binder M."/>
            <person name="Bloem J."/>
            <person name="Labutti K."/>
            <person name="Salamov A."/>
            <person name="Andreopoulos B."/>
            <person name="Baker S."/>
            <person name="Barry K."/>
            <person name="Bills G."/>
            <person name="Bluhm B."/>
            <person name="Cannon C."/>
            <person name="Castanera R."/>
            <person name="Culley D."/>
            <person name="Daum C."/>
            <person name="Ezra D."/>
            <person name="Gonzalez J."/>
            <person name="Henrissat B."/>
            <person name="Kuo A."/>
            <person name="Liang C."/>
            <person name="Lipzen A."/>
            <person name="Lutzoni F."/>
            <person name="Magnuson J."/>
            <person name="Mondo S."/>
            <person name="Nolan M."/>
            <person name="Ohm R."/>
            <person name="Pangilinan J."/>
            <person name="Park H.-J."/>
            <person name="Ramirez L."/>
            <person name="Alfaro M."/>
            <person name="Sun H."/>
            <person name="Tritt A."/>
            <person name="Yoshinaga Y."/>
            <person name="Zwiers L.-H."/>
            <person name="Turgeon B."/>
            <person name="Goodwin S."/>
            <person name="Spatafora J."/>
            <person name="Crous P."/>
            <person name="Grigoriev I."/>
        </authorList>
    </citation>
    <scope>NUCLEOTIDE SEQUENCE</scope>
    <source>
        <strain evidence="4">CBS 207.26</strain>
    </source>
</reference>
<feature type="compositionally biased region" description="Acidic residues" evidence="2">
    <location>
        <begin position="264"/>
        <end position="275"/>
    </location>
</feature>
<evidence type="ECO:0000313" key="4">
    <source>
        <dbReference type="EMBL" id="KAF2193019.1"/>
    </source>
</evidence>
<gene>
    <name evidence="4" type="ORF">K469DRAFT_745424</name>
</gene>
<evidence type="ECO:0000259" key="3">
    <source>
        <dbReference type="PROSITE" id="PS50157"/>
    </source>
</evidence>
<evidence type="ECO:0000313" key="5">
    <source>
        <dbReference type="Proteomes" id="UP000800200"/>
    </source>
</evidence>
<dbReference type="AlphaFoldDB" id="A0A6A6EQF9"/>
<dbReference type="InterPro" id="IPR013087">
    <property type="entry name" value="Znf_C2H2_type"/>
</dbReference>
<feature type="domain" description="C2H2-type" evidence="3">
    <location>
        <begin position="627"/>
        <end position="654"/>
    </location>
</feature>
<keyword evidence="1" id="KW-0862">Zinc</keyword>
<organism evidence="4 5">
    <name type="scientific">Zopfia rhizophila CBS 207.26</name>
    <dbReference type="NCBI Taxonomy" id="1314779"/>
    <lineage>
        <taxon>Eukaryota</taxon>
        <taxon>Fungi</taxon>
        <taxon>Dikarya</taxon>
        <taxon>Ascomycota</taxon>
        <taxon>Pezizomycotina</taxon>
        <taxon>Dothideomycetes</taxon>
        <taxon>Dothideomycetes incertae sedis</taxon>
        <taxon>Zopfiaceae</taxon>
        <taxon>Zopfia</taxon>
    </lineage>
</organism>
<dbReference type="InterPro" id="IPR036236">
    <property type="entry name" value="Znf_C2H2_sf"/>
</dbReference>
<sequence length="665" mass="73390">MPSLLPFVASISYSSCACSCPVQLLPSYSLTAYLSASDAMSGTVSNVLAIRSRQTNRYPHSRSSIGPRIGIVRGRDCWWEAVGPALQDFKDFVPEIKTQLDGYCETVESGWITFSIYMIGKSEDNASPTIMFFSQQPGPRKDAMNALKKSGALKRYPGFKTGNMAVPPDVDNLIRPATDGQTMQQSLADGAPRVVFYDPSKPICTFGMGIFIQYEDGSMRAATAIAVHDGKNVFYQTVSHAFMKNEPHAKANVDDCYSDYEIASDTDDGFGEEGGVDITSRGSISSHEDSSDDLSERISASSGVASRTHELSVEQQVDSEQREDKDEFLVSERMPDHISTLNPIPKFNLVEPSSLLHTLMILGSLLVSSIDRDWALISITDETVLAHLSLPKVHPDILIPKCVASGPREAHVATYTASERYLTGTLSETPLYTKLPNSMSFQEVYKIRFDSDQNLRNGDCGSGVVDTETGELYGHIVAGSTGTGIAYIMAAHHVFNEMKEMMSRPWILPCQITSGWTTEVEVRSLTADAPKGYLIPMTQFSRSQSVLQGTFLDRIPNPEIAAATCEPHSQGLSSRSHDDKENELVTTITALKCLICDKAFHGQYASRNLDRHTQSKHLTPGTVKQTFPCEACDNTYQRRDALLHHQRRHHPELEIPSPIPRKRDL</sequence>